<dbReference type="GO" id="GO:0004222">
    <property type="term" value="F:metalloendopeptidase activity"/>
    <property type="evidence" value="ECO:0007669"/>
    <property type="project" value="TreeGrafter"/>
</dbReference>
<dbReference type="PANTHER" id="PTHR21666">
    <property type="entry name" value="PEPTIDASE-RELATED"/>
    <property type="match status" value="1"/>
</dbReference>
<evidence type="ECO:0000313" key="7">
    <source>
        <dbReference type="Proteomes" id="UP000598971"/>
    </source>
</evidence>
<keyword evidence="1 4" id="KW-0732">Signal</keyword>
<evidence type="ECO:0000256" key="3">
    <source>
        <dbReference type="SAM" id="MobiDB-lite"/>
    </source>
</evidence>
<protein>
    <submittedName>
        <fullName evidence="6">Peptidoglycan DD-metalloendopeptidase family protein</fullName>
    </submittedName>
</protein>
<feature type="coiled-coil region" evidence="2">
    <location>
        <begin position="20"/>
        <end position="86"/>
    </location>
</feature>
<feature type="domain" description="M23ase beta-sheet core" evidence="5">
    <location>
        <begin position="355"/>
        <end position="440"/>
    </location>
</feature>
<feature type="compositionally biased region" description="Basic and acidic residues" evidence="3">
    <location>
        <begin position="253"/>
        <end position="263"/>
    </location>
</feature>
<dbReference type="Proteomes" id="UP000598971">
    <property type="component" value="Unassembled WGS sequence"/>
</dbReference>
<feature type="compositionally biased region" description="Low complexity" evidence="3">
    <location>
        <begin position="270"/>
        <end position="289"/>
    </location>
</feature>
<evidence type="ECO:0000313" key="6">
    <source>
        <dbReference type="EMBL" id="NNV56075.1"/>
    </source>
</evidence>
<accession>A0A8J8JU96</accession>
<dbReference type="Gene3D" id="2.70.70.10">
    <property type="entry name" value="Glucose Permease (Domain IIA)"/>
    <property type="match status" value="1"/>
</dbReference>
<organism evidence="6 7">
    <name type="scientific">Limnovirga soli</name>
    <dbReference type="NCBI Taxonomy" id="2656915"/>
    <lineage>
        <taxon>Bacteria</taxon>
        <taxon>Pseudomonadati</taxon>
        <taxon>Bacteroidota</taxon>
        <taxon>Chitinophagia</taxon>
        <taxon>Chitinophagales</taxon>
        <taxon>Chitinophagaceae</taxon>
        <taxon>Limnovirga</taxon>
    </lineage>
</organism>
<feature type="signal peptide" evidence="4">
    <location>
        <begin position="1"/>
        <end position="20"/>
    </location>
</feature>
<dbReference type="RefSeq" id="WP_171608012.1">
    <property type="nucleotide sequence ID" value="NZ_WHPF01000007.1"/>
</dbReference>
<comment type="caution">
    <text evidence="6">The sequence shown here is derived from an EMBL/GenBank/DDBJ whole genome shotgun (WGS) entry which is preliminary data.</text>
</comment>
<keyword evidence="7" id="KW-1185">Reference proteome</keyword>
<dbReference type="CDD" id="cd12797">
    <property type="entry name" value="M23_peptidase"/>
    <property type="match status" value="1"/>
</dbReference>
<dbReference type="EMBL" id="WHPF01000007">
    <property type="protein sequence ID" value="NNV56075.1"/>
    <property type="molecule type" value="Genomic_DNA"/>
</dbReference>
<dbReference type="InterPro" id="IPR050570">
    <property type="entry name" value="Cell_wall_metabolism_enzyme"/>
</dbReference>
<feature type="chain" id="PRO_5035207961" evidence="4">
    <location>
        <begin position="21"/>
        <end position="452"/>
    </location>
</feature>
<keyword evidence="2" id="KW-0175">Coiled coil</keyword>
<dbReference type="Pfam" id="PF01551">
    <property type="entry name" value="Peptidase_M23"/>
    <property type="match status" value="1"/>
</dbReference>
<evidence type="ECO:0000259" key="5">
    <source>
        <dbReference type="Pfam" id="PF01551"/>
    </source>
</evidence>
<gene>
    <name evidence="6" type="ORF">GD597_11445</name>
</gene>
<feature type="region of interest" description="Disordered" evidence="3">
    <location>
        <begin position="253"/>
        <end position="312"/>
    </location>
</feature>
<dbReference type="InterPro" id="IPR011055">
    <property type="entry name" value="Dup_hybrid_motif"/>
</dbReference>
<dbReference type="InterPro" id="IPR016047">
    <property type="entry name" value="M23ase_b-sheet_dom"/>
</dbReference>
<reference evidence="6" key="1">
    <citation type="submission" date="2019-10" db="EMBL/GenBank/DDBJ databases">
        <title>Draft genome sequence of Panacibacter sp. KCS-6.</title>
        <authorList>
            <person name="Yim K.J."/>
        </authorList>
    </citation>
    <scope>NUCLEOTIDE SEQUENCE</scope>
    <source>
        <strain evidence="6">KCS-6</strain>
    </source>
</reference>
<name>A0A8J8JU96_9BACT</name>
<proteinExistence type="predicted"/>
<evidence type="ECO:0000256" key="4">
    <source>
        <dbReference type="SAM" id="SignalP"/>
    </source>
</evidence>
<feature type="compositionally biased region" description="Polar residues" evidence="3">
    <location>
        <begin position="290"/>
        <end position="312"/>
    </location>
</feature>
<dbReference type="SUPFAM" id="SSF51261">
    <property type="entry name" value="Duplicated hybrid motif"/>
    <property type="match status" value="1"/>
</dbReference>
<evidence type="ECO:0000256" key="1">
    <source>
        <dbReference type="ARBA" id="ARBA00022729"/>
    </source>
</evidence>
<evidence type="ECO:0000256" key="2">
    <source>
        <dbReference type="SAM" id="Coils"/>
    </source>
</evidence>
<dbReference type="AlphaFoldDB" id="A0A8J8JU96"/>
<dbReference type="PANTHER" id="PTHR21666:SF289">
    <property type="entry name" value="L-ALA--D-GLU ENDOPEPTIDASE"/>
    <property type="match status" value="1"/>
</dbReference>
<dbReference type="Gene3D" id="6.10.250.3150">
    <property type="match status" value="1"/>
</dbReference>
<sequence length="452" mass="51233">MIKKLIFFICLSLVVVTVHAQETKEEIQKKQQQLLQEITQLNQTLNQIKKNKKQSLTQLALVQRKIQARQELVNNINRDLRRLDDNIYTNQLQIYRLKNELDTLKGQYAKSIVFAYQNRSNYDYLNFLFSAASFNDAVKRIAYLKSYRQYRETQVSNIQKTQALLLQQIQTLNFNKAEKSTSLKEQSKQLTVLADDRKEKDLVVKELKNQENDIAAQLKDKERTRQKLAQALQTIIKREIEAAKKKEQERLAKLKKDEEEKKKVQAQSGTTAKTDNKTTTDNSNVKSNTEVSGGVTSPKSNRVYSPFESTTEEANVSINFENGRGRLPWPIDQGMVSTHFGPYQIPDTKLKGDMPGVEISLPIGANVKAVADGVVSAVFDMGTGQAIVIRHGKYFTTYSNITNPAVEKGQQVKAGKVLGRSAAGFSGEGQIIFMVTNEKNVNLNPESWLKPR</sequence>